<evidence type="ECO:0000256" key="1">
    <source>
        <dbReference type="SAM" id="MobiDB-lite"/>
    </source>
</evidence>
<organism evidence="2">
    <name type="scientific">Anguilla anguilla</name>
    <name type="common">European freshwater eel</name>
    <name type="synonym">Muraena anguilla</name>
    <dbReference type="NCBI Taxonomy" id="7936"/>
    <lineage>
        <taxon>Eukaryota</taxon>
        <taxon>Metazoa</taxon>
        <taxon>Chordata</taxon>
        <taxon>Craniata</taxon>
        <taxon>Vertebrata</taxon>
        <taxon>Euteleostomi</taxon>
        <taxon>Actinopterygii</taxon>
        <taxon>Neopterygii</taxon>
        <taxon>Teleostei</taxon>
        <taxon>Anguilliformes</taxon>
        <taxon>Anguillidae</taxon>
        <taxon>Anguilla</taxon>
    </lineage>
</organism>
<protein>
    <submittedName>
        <fullName evidence="2">Uncharacterized protein</fullName>
    </submittedName>
</protein>
<dbReference type="EMBL" id="GBXM01074937">
    <property type="protein sequence ID" value="JAH33640.1"/>
    <property type="molecule type" value="Transcribed_RNA"/>
</dbReference>
<accession>A0A0E9RZ29</accession>
<sequence length="45" mass="5433">MNRENREMGDHRKRNTPSLFPWKTAENHRQTAEYRCIGLAQPYTK</sequence>
<feature type="region of interest" description="Disordered" evidence="1">
    <location>
        <begin position="1"/>
        <end position="26"/>
    </location>
</feature>
<dbReference type="AlphaFoldDB" id="A0A0E9RZ29"/>
<reference evidence="2" key="2">
    <citation type="journal article" date="2015" name="Fish Shellfish Immunol.">
        <title>Early steps in the European eel (Anguilla anguilla)-Vibrio vulnificus interaction in the gills: Role of the RtxA13 toxin.</title>
        <authorList>
            <person name="Callol A."/>
            <person name="Pajuelo D."/>
            <person name="Ebbesson L."/>
            <person name="Teles M."/>
            <person name="MacKenzie S."/>
            <person name="Amaro C."/>
        </authorList>
    </citation>
    <scope>NUCLEOTIDE SEQUENCE</scope>
</reference>
<name>A0A0E9RZ29_ANGAN</name>
<evidence type="ECO:0000313" key="2">
    <source>
        <dbReference type="EMBL" id="JAH33640.1"/>
    </source>
</evidence>
<proteinExistence type="predicted"/>
<feature type="compositionally biased region" description="Basic and acidic residues" evidence="1">
    <location>
        <begin position="1"/>
        <end position="10"/>
    </location>
</feature>
<reference evidence="2" key="1">
    <citation type="submission" date="2014-11" db="EMBL/GenBank/DDBJ databases">
        <authorList>
            <person name="Amaro Gonzalez C."/>
        </authorList>
    </citation>
    <scope>NUCLEOTIDE SEQUENCE</scope>
</reference>